<gene>
    <name evidence="1" type="ORF">M513_09607</name>
</gene>
<keyword evidence="2" id="KW-1185">Reference proteome</keyword>
<dbReference type="AlphaFoldDB" id="A0A085LX00"/>
<dbReference type="EMBL" id="KL363269">
    <property type="protein sequence ID" value="KFD49496.1"/>
    <property type="molecule type" value="Genomic_DNA"/>
</dbReference>
<evidence type="ECO:0000313" key="2">
    <source>
        <dbReference type="Proteomes" id="UP000030764"/>
    </source>
</evidence>
<reference evidence="1 2" key="1">
    <citation type="journal article" date="2014" name="Nat. Genet.">
        <title>Genome and transcriptome of the porcine whipworm Trichuris suis.</title>
        <authorList>
            <person name="Jex A.R."/>
            <person name="Nejsum P."/>
            <person name="Schwarz E.M."/>
            <person name="Hu L."/>
            <person name="Young N.D."/>
            <person name="Hall R.S."/>
            <person name="Korhonen P.K."/>
            <person name="Liao S."/>
            <person name="Thamsborg S."/>
            <person name="Xia J."/>
            <person name="Xu P."/>
            <person name="Wang S."/>
            <person name="Scheerlinck J.P."/>
            <person name="Hofmann A."/>
            <person name="Sternberg P.W."/>
            <person name="Wang J."/>
            <person name="Gasser R.B."/>
        </authorList>
    </citation>
    <scope>NUCLEOTIDE SEQUENCE [LARGE SCALE GENOMIC DNA]</scope>
    <source>
        <strain evidence="1">DCEP-RM93M</strain>
    </source>
</reference>
<proteinExistence type="predicted"/>
<dbReference type="Proteomes" id="UP000030764">
    <property type="component" value="Unassembled WGS sequence"/>
</dbReference>
<organism evidence="1 2">
    <name type="scientific">Trichuris suis</name>
    <name type="common">pig whipworm</name>
    <dbReference type="NCBI Taxonomy" id="68888"/>
    <lineage>
        <taxon>Eukaryota</taxon>
        <taxon>Metazoa</taxon>
        <taxon>Ecdysozoa</taxon>
        <taxon>Nematoda</taxon>
        <taxon>Enoplea</taxon>
        <taxon>Dorylaimia</taxon>
        <taxon>Trichinellida</taxon>
        <taxon>Trichuridae</taxon>
        <taxon>Trichuris</taxon>
    </lineage>
</organism>
<protein>
    <submittedName>
        <fullName evidence="1">Uncharacterized protein</fullName>
    </submittedName>
</protein>
<accession>A0A085LX00</accession>
<name>A0A085LX00_9BILA</name>
<sequence length="103" mass="11982">MGGSNSDGFTSRLARLRRIAYHCQRSANDVTSSTAPLLMRRPTLQAEISFLSEYVYSCDVYIRYSRRQYRSEISLSELYLRKGLSVSYEEMVLFVKKHTLKPM</sequence>
<evidence type="ECO:0000313" key="1">
    <source>
        <dbReference type="EMBL" id="KFD49496.1"/>
    </source>
</evidence>